<dbReference type="PANTHER" id="PTHR47926">
    <property type="entry name" value="PENTATRICOPEPTIDE REPEAT-CONTAINING PROTEIN"/>
    <property type="match status" value="1"/>
</dbReference>
<protein>
    <recommendedName>
        <fullName evidence="3">Pentatricopeptide repeat-containing protein</fullName>
    </recommendedName>
</protein>
<name>A0A2G2XMW6_CAPBA</name>
<proteinExistence type="predicted"/>
<dbReference type="Proteomes" id="UP000224567">
    <property type="component" value="Unassembled WGS sequence"/>
</dbReference>
<dbReference type="AlphaFoldDB" id="A0A2G2XMW6"/>
<dbReference type="InterPro" id="IPR011990">
    <property type="entry name" value="TPR-like_helical_dom_sf"/>
</dbReference>
<reference evidence="1 2" key="1">
    <citation type="journal article" date="2017" name="Genome Biol.">
        <title>New reference genome sequences of hot pepper reveal the massive evolution of plant disease-resistance genes by retroduplication.</title>
        <authorList>
            <person name="Kim S."/>
            <person name="Park J."/>
            <person name="Yeom S.I."/>
            <person name="Kim Y.M."/>
            <person name="Seo E."/>
            <person name="Kim K.T."/>
            <person name="Kim M.S."/>
            <person name="Lee J.M."/>
            <person name="Cheong K."/>
            <person name="Shin H.S."/>
            <person name="Kim S.B."/>
            <person name="Han K."/>
            <person name="Lee J."/>
            <person name="Park M."/>
            <person name="Lee H.A."/>
            <person name="Lee H.Y."/>
            <person name="Lee Y."/>
            <person name="Oh S."/>
            <person name="Lee J.H."/>
            <person name="Choi E."/>
            <person name="Choi E."/>
            <person name="Lee S.E."/>
            <person name="Jeon J."/>
            <person name="Kim H."/>
            <person name="Choi G."/>
            <person name="Song H."/>
            <person name="Lee J."/>
            <person name="Lee S.C."/>
            <person name="Kwon J.K."/>
            <person name="Lee H.Y."/>
            <person name="Koo N."/>
            <person name="Hong Y."/>
            <person name="Kim R.W."/>
            <person name="Kang W.H."/>
            <person name="Huh J.H."/>
            <person name="Kang B.C."/>
            <person name="Yang T.J."/>
            <person name="Lee Y.H."/>
            <person name="Bennetzen J.L."/>
            <person name="Choi D."/>
        </authorList>
    </citation>
    <scope>NUCLEOTIDE SEQUENCE [LARGE SCALE GENOMIC DNA]</scope>
    <source>
        <strain evidence="2">cv. PBC81</strain>
    </source>
</reference>
<accession>A0A2G2XMW6</accession>
<organism evidence="1 2">
    <name type="scientific">Capsicum baccatum</name>
    <name type="common">Peruvian pepper</name>
    <dbReference type="NCBI Taxonomy" id="33114"/>
    <lineage>
        <taxon>Eukaryota</taxon>
        <taxon>Viridiplantae</taxon>
        <taxon>Streptophyta</taxon>
        <taxon>Embryophyta</taxon>
        <taxon>Tracheophyta</taxon>
        <taxon>Spermatophyta</taxon>
        <taxon>Magnoliopsida</taxon>
        <taxon>eudicotyledons</taxon>
        <taxon>Gunneridae</taxon>
        <taxon>Pentapetalae</taxon>
        <taxon>asterids</taxon>
        <taxon>lamiids</taxon>
        <taxon>Solanales</taxon>
        <taxon>Solanaceae</taxon>
        <taxon>Solanoideae</taxon>
        <taxon>Capsiceae</taxon>
        <taxon>Capsicum</taxon>
    </lineage>
</organism>
<evidence type="ECO:0008006" key="3">
    <source>
        <dbReference type="Google" id="ProtNLM"/>
    </source>
</evidence>
<sequence>MVDDGLRADQRMVVVVISACAKLGDLRLGQKLHEYVRSYKLNFDVFLGNALVDMYLKYGEPDMKPDYCWIYQRNIDNRMGDAEIEDADDEL</sequence>
<gene>
    <name evidence="1" type="ORF">CQW23_01183</name>
</gene>
<dbReference type="OrthoDB" id="809844at2759"/>
<dbReference type="GO" id="GO:0009451">
    <property type="term" value="P:RNA modification"/>
    <property type="evidence" value="ECO:0007669"/>
    <property type="project" value="InterPro"/>
</dbReference>
<dbReference type="EMBL" id="MLFT02000001">
    <property type="protein sequence ID" value="PHT58820.1"/>
    <property type="molecule type" value="Genomic_DNA"/>
</dbReference>
<comment type="caution">
    <text evidence="1">The sequence shown here is derived from an EMBL/GenBank/DDBJ whole genome shotgun (WGS) entry which is preliminary data.</text>
</comment>
<reference evidence="2" key="2">
    <citation type="journal article" date="2017" name="J. Anim. Genet.">
        <title>Multiple reference genome sequences of hot pepper reveal the massive evolution of plant disease resistance genes by retroduplication.</title>
        <authorList>
            <person name="Kim S."/>
            <person name="Park J."/>
            <person name="Yeom S.-I."/>
            <person name="Kim Y.-M."/>
            <person name="Seo E."/>
            <person name="Kim K.-T."/>
            <person name="Kim M.-S."/>
            <person name="Lee J.M."/>
            <person name="Cheong K."/>
            <person name="Shin H.-S."/>
            <person name="Kim S.-B."/>
            <person name="Han K."/>
            <person name="Lee J."/>
            <person name="Park M."/>
            <person name="Lee H.-A."/>
            <person name="Lee H.-Y."/>
            <person name="Lee Y."/>
            <person name="Oh S."/>
            <person name="Lee J.H."/>
            <person name="Choi E."/>
            <person name="Choi E."/>
            <person name="Lee S.E."/>
            <person name="Jeon J."/>
            <person name="Kim H."/>
            <person name="Choi G."/>
            <person name="Song H."/>
            <person name="Lee J."/>
            <person name="Lee S.-C."/>
            <person name="Kwon J.-K."/>
            <person name="Lee H.-Y."/>
            <person name="Koo N."/>
            <person name="Hong Y."/>
            <person name="Kim R.W."/>
            <person name="Kang W.-H."/>
            <person name="Huh J.H."/>
            <person name="Kang B.-C."/>
            <person name="Yang T.-J."/>
            <person name="Lee Y.-H."/>
            <person name="Bennetzen J.L."/>
            <person name="Choi D."/>
        </authorList>
    </citation>
    <scope>NUCLEOTIDE SEQUENCE [LARGE SCALE GENOMIC DNA]</scope>
    <source>
        <strain evidence="2">cv. PBC81</strain>
    </source>
</reference>
<dbReference type="InterPro" id="IPR046960">
    <property type="entry name" value="PPR_At4g14850-like_plant"/>
</dbReference>
<evidence type="ECO:0000313" key="2">
    <source>
        <dbReference type="Proteomes" id="UP000224567"/>
    </source>
</evidence>
<keyword evidence="2" id="KW-1185">Reference proteome</keyword>
<dbReference type="GO" id="GO:0003723">
    <property type="term" value="F:RNA binding"/>
    <property type="evidence" value="ECO:0007669"/>
    <property type="project" value="InterPro"/>
</dbReference>
<evidence type="ECO:0000313" key="1">
    <source>
        <dbReference type="EMBL" id="PHT58820.1"/>
    </source>
</evidence>
<dbReference type="Gene3D" id="1.25.40.10">
    <property type="entry name" value="Tetratricopeptide repeat domain"/>
    <property type="match status" value="1"/>
</dbReference>
<dbReference type="STRING" id="33114.A0A2G2XMW6"/>